<proteinExistence type="predicted"/>
<dbReference type="EMBL" id="GGEC01062239">
    <property type="protein sequence ID" value="MBX42723.1"/>
    <property type="molecule type" value="Transcribed_RNA"/>
</dbReference>
<reference evidence="1" key="1">
    <citation type="submission" date="2018-02" db="EMBL/GenBank/DDBJ databases">
        <title>Rhizophora mucronata_Transcriptome.</title>
        <authorList>
            <person name="Meera S.P."/>
            <person name="Sreeshan A."/>
            <person name="Augustine A."/>
        </authorList>
    </citation>
    <scope>NUCLEOTIDE SEQUENCE</scope>
    <source>
        <tissue evidence="1">Leaf</tissue>
    </source>
</reference>
<organism evidence="1">
    <name type="scientific">Rhizophora mucronata</name>
    <name type="common">Asiatic mangrove</name>
    <dbReference type="NCBI Taxonomy" id="61149"/>
    <lineage>
        <taxon>Eukaryota</taxon>
        <taxon>Viridiplantae</taxon>
        <taxon>Streptophyta</taxon>
        <taxon>Embryophyta</taxon>
        <taxon>Tracheophyta</taxon>
        <taxon>Spermatophyta</taxon>
        <taxon>Magnoliopsida</taxon>
        <taxon>eudicotyledons</taxon>
        <taxon>Gunneridae</taxon>
        <taxon>Pentapetalae</taxon>
        <taxon>rosids</taxon>
        <taxon>fabids</taxon>
        <taxon>Malpighiales</taxon>
        <taxon>Rhizophoraceae</taxon>
        <taxon>Rhizophora</taxon>
    </lineage>
</organism>
<evidence type="ECO:0000313" key="1">
    <source>
        <dbReference type="EMBL" id="MBX42723.1"/>
    </source>
</evidence>
<name>A0A2P2NJS3_RHIMU</name>
<accession>A0A2P2NJS3</accession>
<sequence length="54" mass="6436">MTKKEKRNRGIVYDLDTIPLTRAIELKKRRVIIQLCIHPFVPSNLELKNRPHLE</sequence>
<dbReference type="AlphaFoldDB" id="A0A2P2NJS3"/>
<protein>
    <submittedName>
        <fullName evidence="1">Uncharacterized protein</fullName>
    </submittedName>
</protein>